<name>A0ACA9SXL9_9GLOM</name>
<accession>A0ACA9SXL9</accession>
<sequence length="41" mass="4825">STVKILMCTRCMKSVEYSDVKIYAPIMSSNGHYYYERDVKN</sequence>
<reference evidence="1" key="1">
    <citation type="submission" date="2021-06" db="EMBL/GenBank/DDBJ databases">
        <authorList>
            <person name="Kallberg Y."/>
            <person name="Tangrot J."/>
            <person name="Rosling A."/>
        </authorList>
    </citation>
    <scope>NUCLEOTIDE SEQUENCE</scope>
    <source>
        <strain evidence="1">MA461A</strain>
    </source>
</reference>
<evidence type="ECO:0000313" key="2">
    <source>
        <dbReference type="Proteomes" id="UP000789920"/>
    </source>
</evidence>
<feature type="non-terminal residue" evidence="1">
    <location>
        <position position="41"/>
    </location>
</feature>
<comment type="caution">
    <text evidence="1">The sequence shown here is derived from an EMBL/GenBank/DDBJ whole genome shotgun (WGS) entry which is preliminary data.</text>
</comment>
<gene>
    <name evidence="1" type="ORF">RPERSI_LOCUS35969</name>
</gene>
<dbReference type="Proteomes" id="UP000789920">
    <property type="component" value="Unassembled WGS sequence"/>
</dbReference>
<organism evidence="1 2">
    <name type="scientific">Racocetra persica</name>
    <dbReference type="NCBI Taxonomy" id="160502"/>
    <lineage>
        <taxon>Eukaryota</taxon>
        <taxon>Fungi</taxon>
        <taxon>Fungi incertae sedis</taxon>
        <taxon>Mucoromycota</taxon>
        <taxon>Glomeromycotina</taxon>
        <taxon>Glomeromycetes</taxon>
        <taxon>Diversisporales</taxon>
        <taxon>Gigasporaceae</taxon>
        <taxon>Racocetra</taxon>
    </lineage>
</organism>
<evidence type="ECO:0000313" key="1">
    <source>
        <dbReference type="EMBL" id="CAG8850199.1"/>
    </source>
</evidence>
<keyword evidence="2" id="KW-1185">Reference proteome</keyword>
<proteinExistence type="predicted"/>
<dbReference type="EMBL" id="CAJVQC010169600">
    <property type="protein sequence ID" value="CAG8850199.1"/>
    <property type="molecule type" value="Genomic_DNA"/>
</dbReference>
<feature type="non-terminal residue" evidence="1">
    <location>
        <position position="1"/>
    </location>
</feature>
<protein>
    <submittedName>
        <fullName evidence="1">2379_t:CDS:1</fullName>
    </submittedName>
</protein>